<dbReference type="InParanoid" id="A0A1V9X481"/>
<name>A0A1V9X481_9ACAR</name>
<sequence>MFGPLGTLSPRIPAKRSRPQKYQNTFAFKPGLHGLTTQQKVIQSLQITGVCPRCKDILEWKIKYGKYKPLTVPGRCTQCDEKNVKKAYHQLCQTCSTKTHLCPKCAKVQLIDEPNVEDRSSDEK</sequence>
<dbReference type="Pfam" id="PF10217">
    <property type="entry name" value="DUF2039"/>
    <property type="match status" value="1"/>
</dbReference>
<organism evidence="1 2">
    <name type="scientific">Tropilaelaps mercedesae</name>
    <dbReference type="NCBI Taxonomy" id="418985"/>
    <lineage>
        <taxon>Eukaryota</taxon>
        <taxon>Metazoa</taxon>
        <taxon>Ecdysozoa</taxon>
        <taxon>Arthropoda</taxon>
        <taxon>Chelicerata</taxon>
        <taxon>Arachnida</taxon>
        <taxon>Acari</taxon>
        <taxon>Parasitiformes</taxon>
        <taxon>Mesostigmata</taxon>
        <taxon>Gamasina</taxon>
        <taxon>Dermanyssoidea</taxon>
        <taxon>Laelapidae</taxon>
        <taxon>Tropilaelaps</taxon>
    </lineage>
</organism>
<dbReference type="EMBL" id="MNPL01024733">
    <property type="protein sequence ID" value="OQR68430.1"/>
    <property type="molecule type" value="Genomic_DNA"/>
</dbReference>
<dbReference type="AlphaFoldDB" id="A0A1V9X481"/>
<evidence type="ECO:0000313" key="2">
    <source>
        <dbReference type="Proteomes" id="UP000192247"/>
    </source>
</evidence>
<gene>
    <name evidence="1" type="ORF">BIW11_04559</name>
</gene>
<comment type="caution">
    <text evidence="1">The sequence shown here is derived from an EMBL/GenBank/DDBJ whole genome shotgun (WGS) entry which is preliminary data.</text>
</comment>
<protein>
    <submittedName>
        <fullName evidence="1">Uncharacterized protein</fullName>
    </submittedName>
</protein>
<keyword evidence="2" id="KW-1185">Reference proteome</keyword>
<reference evidence="1 2" key="1">
    <citation type="journal article" date="2017" name="Gigascience">
        <title>Draft genome of the honey bee ectoparasitic mite, Tropilaelaps mercedesae, is shaped by the parasitic life history.</title>
        <authorList>
            <person name="Dong X."/>
            <person name="Armstrong S.D."/>
            <person name="Xia D."/>
            <person name="Makepeace B.L."/>
            <person name="Darby A.C."/>
            <person name="Kadowaki T."/>
        </authorList>
    </citation>
    <scope>NUCLEOTIDE SEQUENCE [LARGE SCALE GENOMIC DNA]</scope>
    <source>
        <strain evidence="1">Wuxi-XJTLU</strain>
    </source>
</reference>
<proteinExistence type="predicted"/>
<dbReference type="Proteomes" id="UP000192247">
    <property type="component" value="Unassembled WGS sequence"/>
</dbReference>
<dbReference type="PANTHER" id="PTHR22876:SF5">
    <property type="entry name" value="CHROMOSOME 9 OPEN READING FRAME 85"/>
    <property type="match status" value="1"/>
</dbReference>
<dbReference type="InterPro" id="IPR019351">
    <property type="entry name" value="DUF2039"/>
</dbReference>
<dbReference type="OrthoDB" id="250548at2759"/>
<evidence type="ECO:0000313" key="1">
    <source>
        <dbReference type="EMBL" id="OQR68430.1"/>
    </source>
</evidence>
<dbReference type="FunCoup" id="A0A1V9X481">
    <property type="interactions" value="496"/>
</dbReference>
<dbReference type="PANTHER" id="PTHR22876">
    <property type="entry name" value="ZGC:101016"/>
    <property type="match status" value="1"/>
</dbReference>
<accession>A0A1V9X481</accession>